<evidence type="ECO:0000313" key="4">
    <source>
        <dbReference type="Proteomes" id="UP001193035"/>
    </source>
</evidence>
<keyword evidence="2" id="KW-0732">Signal</keyword>
<keyword evidence="1" id="KW-1133">Transmembrane helix</keyword>
<reference evidence="3 4" key="1">
    <citation type="submission" date="2019-05" db="EMBL/GenBank/DDBJ databases">
        <title>Ruegeria sp. nov., isolated from tidal flat.</title>
        <authorList>
            <person name="Kim W."/>
        </authorList>
    </citation>
    <scope>NUCLEOTIDE SEQUENCE [LARGE SCALE GENOMIC DNA]</scope>
    <source>
        <strain evidence="3 4">CAU 1488</strain>
    </source>
</reference>
<feature type="transmembrane region" description="Helical" evidence="1">
    <location>
        <begin position="123"/>
        <end position="142"/>
    </location>
</feature>
<dbReference type="RefSeq" id="WP_138843883.1">
    <property type="nucleotide sequence ID" value="NZ_VCPD01000005.1"/>
</dbReference>
<feature type="transmembrane region" description="Helical" evidence="1">
    <location>
        <begin position="32"/>
        <end position="52"/>
    </location>
</feature>
<feature type="transmembrane region" description="Helical" evidence="1">
    <location>
        <begin position="64"/>
        <end position="81"/>
    </location>
</feature>
<protein>
    <submittedName>
        <fullName evidence="3">TrgA family protein</fullName>
    </submittedName>
</protein>
<proteinExistence type="predicted"/>
<dbReference type="NCBIfam" id="NF033773">
    <property type="entry name" value="tellur_TrgA"/>
    <property type="match status" value="1"/>
</dbReference>
<gene>
    <name evidence="3" type="ORF">FGK63_15575</name>
</gene>
<comment type="caution">
    <text evidence="3">The sequence shown here is derived from an EMBL/GenBank/DDBJ whole genome shotgun (WGS) entry which is preliminary data.</text>
</comment>
<evidence type="ECO:0000313" key="3">
    <source>
        <dbReference type="EMBL" id="TMV06558.1"/>
    </source>
</evidence>
<dbReference type="InterPro" id="IPR047784">
    <property type="entry name" value="TrgA"/>
</dbReference>
<evidence type="ECO:0000256" key="1">
    <source>
        <dbReference type="SAM" id="Phobius"/>
    </source>
</evidence>
<organism evidence="3 4">
    <name type="scientific">Ruegeria sediminis</name>
    <dbReference type="NCBI Taxonomy" id="2583820"/>
    <lineage>
        <taxon>Bacteria</taxon>
        <taxon>Pseudomonadati</taxon>
        <taxon>Pseudomonadota</taxon>
        <taxon>Alphaproteobacteria</taxon>
        <taxon>Rhodobacterales</taxon>
        <taxon>Roseobacteraceae</taxon>
        <taxon>Ruegeria</taxon>
    </lineage>
</organism>
<feature type="chain" id="PRO_5045345755" evidence="2">
    <location>
        <begin position="23"/>
        <end position="146"/>
    </location>
</feature>
<sequence>MPTATRLVAACCLALLAFIVSGQVIDLSPEGTNFGYFTFVNIGLGLVCGWIVMGKRAGKGTTAAINNGLTGMAAMVFWGLFVQGCNEMFTLAMRHRYDGPFEALLAIFQIGVEFGKVLLEPHIIVTLLVGAVLSGLATEAAWRRWR</sequence>
<keyword evidence="1" id="KW-0472">Membrane</keyword>
<dbReference type="Proteomes" id="UP001193035">
    <property type="component" value="Unassembled WGS sequence"/>
</dbReference>
<evidence type="ECO:0000256" key="2">
    <source>
        <dbReference type="SAM" id="SignalP"/>
    </source>
</evidence>
<accession>A0ABY2WVE0</accession>
<dbReference type="EMBL" id="VCPD01000005">
    <property type="protein sequence ID" value="TMV06558.1"/>
    <property type="molecule type" value="Genomic_DNA"/>
</dbReference>
<name>A0ABY2WVE0_9RHOB</name>
<keyword evidence="1" id="KW-0812">Transmembrane</keyword>
<feature type="signal peptide" evidence="2">
    <location>
        <begin position="1"/>
        <end position="22"/>
    </location>
</feature>
<keyword evidence="4" id="KW-1185">Reference proteome</keyword>